<name>A0A1M7SE36_9BACT</name>
<dbReference type="NCBIfam" id="TIGR00205">
    <property type="entry name" value="fliE"/>
    <property type="match status" value="1"/>
</dbReference>
<comment type="similarity">
    <text evidence="2 4">Belongs to the FliE family.</text>
</comment>
<dbReference type="AlphaFoldDB" id="A0A1M7SE36"/>
<keyword evidence="6" id="KW-0282">Flagellum</keyword>
<keyword evidence="6" id="KW-0966">Cell projection</keyword>
<dbReference type="STRING" id="1121455.SAMN02745728_00803"/>
<keyword evidence="3 4" id="KW-0975">Bacterial flagellum</keyword>
<evidence type="ECO:0000256" key="2">
    <source>
        <dbReference type="ARBA" id="ARBA00009272"/>
    </source>
</evidence>
<sequence length="113" mass="12845">MGFNNNTQNTALKAYSEAQANFDRADRSNRSQMLQTKTIPVNSFEETFKSSLNTVNNMQREKNTMIEAFASGEQQNVHELMIALQKAGLAMNMTTAVRNKLMDAYRELSKVQF</sequence>
<proteinExistence type="inferred from homology"/>
<dbReference type="GO" id="GO:0009425">
    <property type="term" value="C:bacterial-type flagellum basal body"/>
    <property type="evidence" value="ECO:0007669"/>
    <property type="project" value="UniProtKB-SubCell"/>
</dbReference>
<dbReference type="GO" id="GO:0071973">
    <property type="term" value="P:bacterial-type flagellum-dependent cell motility"/>
    <property type="evidence" value="ECO:0007669"/>
    <property type="project" value="InterPro"/>
</dbReference>
<dbReference type="EMBL" id="FRDI01000003">
    <property type="protein sequence ID" value="SHN56532.1"/>
    <property type="molecule type" value="Genomic_DNA"/>
</dbReference>
<protein>
    <recommendedName>
        <fullName evidence="4 5">Flagellar hook-basal body complex protein FliE</fullName>
    </recommendedName>
</protein>
<dbReference type="GO" id="GO:0003774">
    <property type="term" value="F:cytoskeletal motor activity"/>
    <property type="evidence" value="ECO:0007669"/>
    <property type="project" value="InterPro"/>
</dbReference>
<accession>A0A1M7SE36</accession>
<evidence type="ECO:0000313" key="7">
    <source>
        <dbReference type="Proteomes" id="UP000186469"/>
    </source>
</evidence>
<evidence type="ECO:0000256" key="3">
    <source>
        <dbReference type="ARBA" id="ARBA00023143"/>
    </source>
</evidence>
<evidence type="ECO:0000256" key="5">
    <source>
        <dbReference type="NCBIfam" id="TIGR00205"/>
    </source>
</evidence>
<evidence type="ECO:0000256" key="4">
    <source>
        <dbReference type="HAMAP-Rule" id="MF_00724"/>
    </source>
</evidence>
<dbReference type="PRINTS" id="PR01006">
    <property type="entry name" value="FLGHOOKFLIE"/>
</dbReference>
<evidence type="ECO:0000313" key="6">
    <source>
        <dbReference type="EMBL" id="SHN56532.1"/>
    </source>
</evidence>
<dbReference type="Pfam" id="PF02049">
    <property type="entry name" value="FliE"/>
    <property type="match status" value="1"/>
</dbReference>
<dbReference type="PANTHER" id="PTHR34653:SF1">
    <property type="entry name" value="FLAGELLAR HOOK-BASAL BODY COMPLEX PROTEIN FLIE"/>
    <property type="match status" value="1"/>
</dbReference>
<dbReference type="RefSeq" id="WP_072696491.1">
    <property type="nucleotide sequence ID" value="NZ_FRDI01000003.1"/>
</dbReference>
<dbReference type="HAMAP" id="MF_00724">
    <property type="entry name" value="FliE"/>
    <property type="match status" value="1"/>
</dbReference>
<gene>
    <name evidence="4" type="primary">fliE</name>
    <name evidence="6" type="ORF">SAMN02745728_00803</name>
</gene>
<comment type="subcellular location">
    <subcellularLocation>
        <location evidence="1 4">Bacterial flagellum basal body</location>
    </subcellularLocation>
</comment>
<organism evidence="6 7">
    <name type="scientific">Desulfovibrio litoralis DSM 11393</name>
    <dbReference type="NCBI Taxonomy" id="1121455"/>
    <lineage>
        <taxon>Bacteria</taxon>
        <taxon>Pseudomonadati</taxon>
        <taxon>Thermodesulfobacteriota</taxon>
        <taxon>Desulfovibrionia</taxon>
        <taxon>Desulfovibrionales</taxon>
        <taxon>Desulfovibrionaceae</taxon>
        <taxon>Desulfovibrio</taxon>
    </lineage>
</organism>
<evidence type="ECO:0000256" key="1">
    <source>
        <dbReference type="ARBA" id="ARBA00004117"/>
    </source>
</evidence>
<dbReference type="Proteomes" id="UP000186469">
    <property type="component" value="Unassembled WGS sequence"/>
</dbReference>
<reference evidence="6 7" key="1">
    <citation type="submission" date="2016-12" db="EMBL/GenBank/DDBJ databases">
        <authorList>
            <person name="Song W.-J."/>
            <person name="Kurnit D.M."/>
        </authorList>
    </citation>
    <scope>NUCLEOTIDE SEQUENCE [LARGE SCALE GENOMIC DNA]</scope>
    <source>
        <strain evidence="6 7">DSM 11393</strain>
    </source>
</reference>
<keyword evidence="7" id="KW-1185">Reference proteome</keyword>
<dbReference type="GO" id="GO:0005198">
    <property type="term" value="F:structural molecule activity"/>
    <property type="evidence" value="ECO:0007669"/>
    <property type="project" value="UniProtKB-UniRule"/>
</dbReference>
<keyword evidence="6" id="KW-0969">Cilium</keyword>
<dbReference type="InterPro" id="IPR001624">
    <property type="entry name" value="FliE"/>
</dbReference>
<dbReference type="PANTHER" id="PTHR34653">
    <property type="match status" value="1"/>
</dbReference>
<dbReference type="OrthoDB" id="285952at2"/>